<dbReference type="EMBL" id="KK784879">
    <property type="protein sequence ID" value="KDO78252.1"/>
    <property type="molecule type" value="Genomic_DNA"/>
</dbReference>
<evidence type="ECO:0000313" key="1">
    <source>
        <dbReference type="EMBL" id="KDO78251.1"/>
    </source>
</evidence>
<organism evidence="1 2">
    <name type="scientific">Citrus sinensis</name>
    <name type="common">Sweet orange</name>
    <name type="synonym">Citrus aurantium var. sinensis</name>
    <dbReference type="NCBI Taxonomy" id="2711"/>
    <lineage>
        <taxon>Eukaryota</taxon>
        <taxon>Viridiplantae</taxon>
        <taxon>Streptophyta</taxon>
        <taxon>Embryophyta</taxon>
        <taxon>Tracheophyta</taxon>
        <taxon>Spermatophyta</taxon>
        <taxon>Magnoliopsida</taxon>
        <taxon>eudicotyledons</taxon>
        <taxon>Gunneridae</taxon>
        <taxon>Pentapetalae</taxon>
        <taxon>rosids</taxon>
        <taxon>malvids</taxon>
        <taxon>Sapindales</taxon>
        <taxon>Rutaceae</taxon>
        <taxon>Aurantioideae</taxon>
        <taxon>Citrus</taxon>
    </lineage>
</organism>
<evidence type="ECO:0000313" key="2">
    <source>
        <dbReference type="Proteomes" id="UP000027120"/>
    </source>
</evidence>
<dbReference type="Proteomes" id="UP000027120">
    <property type="component" value="Unassembled WGS sequence"/>
</dbReference>
<keyword evidence="2" id="KW-1185">Reference proteome</keyword>
<accession>A0A067GSH3</accession>
<dbReference type="EMBL" id="KK784879">
    <property type="protein sequence ID" value="KDO78251.1"/>
    <property type="molecule type" value="Genomic_DNA"/>
</dbReference>
<dbReference type="EMBL" id="KK784879">
    <property type="protein sequence ID" value="KDO78253.1"/>
    <property type="molecule type" value="Genomic_DNA"/>
</dbReference>
<proteinExistence type="predicted"/>
<protein>
    <submittedName>
        <fullName evidence="1">Uncharacterized protein</fullName>
    </submittedName>
</protein>
<gene>
    <name evidence="1" type="ORF">CISIN_1g0228182mg</name>
</gene>
<dbReference type="EMBL" id="KK784879">
    <property type="protein sequence ID" value="KDO78255.1"/>
    <property type="molecule type" value="Genomic_DNA"/>
</dbReference>
<feature type="non-terminal residue" evidence="1">
    <location>
        <position position="1"/>
    </location>
</feature>
<sequence length="15" mass="1778">VLVDNEDFLKELQSE</sequence>
<dbReference type="EMBL" id="KK784879">
    <property type="protein sequence ID" value="KDO78254.1"/>
    <property type="molecule type" value="Genomic_DNA"/>
</dbReference>
<reference evidence="1 2" key="1">
    <citation type="submission" date="2014-04" db="EMBL/GenBank/DDBJ databases">
        <authorList>
            <consortium name="International Citrus Genome Consortium"/>
            <person name="Gmitter F."/>
            <person name="Chen C."/>
            <person name="Farmerie W."/>
            <person name="Harkins T."/>
            <person name="Desany B."/>
            <person name="Mohiuddin M."/>
            <person name="Kodira C."/>
            <person name="Borodovsky M."/>
            <person name="Lomsadze A."/>
            <person name="Burns P."/>
            <person name="Jenkins J."/>
            <person name="Prochnik S."/>
            <person name="Shu S."/>
            <person name="Chapman J."/>
            <person name="Pitluck S."/>
            <person name="Schmutz J."/>
            <person name="Rokhsar D."/>
        </authorList>
    </citation>
    <scope>NUCLEOTIDE SEQUENCE</scope>
</reference>
<name>A0A067GSH3_CITSI</name>